<name>A0A8S9GCN1_BRACR</name>
<feature type="region of interest" description="Disordered" evidence="1">
    <location>
        <begin position="45"/>
        <end position="91"/>
    </location>
</feature>
<feature type="region of interest" description="Disordered" evidence="1">
    <location>
        <begin position="1"/>
        <end position="20"/>
    </location>
</feature>
<feature type="compositionally biased region" description="Basic and acidic residues" evidence="1">
    <location>
        <begin position="58"/>
        <end position="71"/>
    </location>
</feature>
<sequence>MVRTFFGNPGGKKNKLPIRRTPSVYVKPTIPNSTEIGRPVVEEGVHNEEEIQNGEELQNEKETDGGNRVNEEAIAELDSSSSVEGDDCENQMGDHSAYAILSSQIIWGDLMQRHHAWTARNETF</sequence>
<dbReference type="AlphaFoldDB" id="A0A8S9GCN1"/>
<dbReference type="Proteomes" id="UP000712281">
    <property type="component" value="Unassembled WGS sequence"/>
</dbReference>
<comment type="caution">
    <text evidence="2">The sequence shown here is derived from an EMBL/GenBank/DDBJ whole genome shotgun (WGS) entry which is preliminary data.</text>
</comment>
<organism evidence="2 3">
    <name type="scientific">Brassica cretica</name>
    <name type="common">Mustard</name>
    <dbReference type="NCBI Taxonomy" id="69181"/>
    <lineage>
        <taxon>Eukaryota</taxon>
        <taxon>Viridiplantae</taxon>
        <taxon>Streptophyta</taxon>
        <taxon>Embryophyta</taxon>
        <taxon>Tracheophyta</taxon>
        <taxon>Spermatophyta</taxon>
        <taxon>Magnoliopsida</taxon>
        <taxon>eudicotyledons</taxon>
        <taxon>Gunneridae</taxon>
        <taxon>Pentapetalae</taxon>
        <taxon>rosids</taxon>
        <taxon>malvids</taxon>
        <taxon>Brassicales</taxon>
        <taxon>Brassicaceae</taxon>
        <taxon>Brassiceae</taxon>
        <taxon>Brassica</taxon>
    </lineage>
</organism>
<evidence type="ECO:0000313" key="3">
    <source>
        <dbReference type="Proteomes" id="UP000712281"/>
    </source>
</evidence>
<evidence type="ECO:0000256" key="1">
    <source>
        <dbReference type="SAM" id="MobiDB-lite"/>
    </source>
</evidence>
<proteinExistence type="predicted"/>
<protein>
    <submittedName>
        <fullName evidence="2">Uncharacterized protein</fullName>
    </submittedName>
</protein>
<evidence type="ECO:0000313" key="2">
    <source>
        <dbReference type="EMBL" id="KAF2543753.1"/>
    </source>
</evidence>
<dbReference type="EMBL" id="QGKW02002005">
    <property type="protein sequence ID" value="KAF2543753.1"/>
    <property type="molecule type" value="Genomic_DNA"/>
</dbReference>
<gene>
    <name evidence="2" type="ORF">F2Q68_00031102</name>
</gene>
<reference evidence="2" key="1">
    <citation type="submission" date="2019-12" db="EMBL/GenBank/DDBJ databases">
        <title>Genome sequencing and annotation of Brassica cretica.</title>
        <authorList>
            <person name="Studholme D.J."/>
            <person name="Sarris P.F."/>
        </authorList>
    </citation>
    <scope>NUCLEOTIDE SEQUENCE</scope>
    <source>
        <strain evidence="2">PFS-001/15</strain>
        <tissue evidence="2">Leaf</tissue>
    </source>
</reference>
<accession>A0A8S9GCN1</accession>